<reference evidence="3" key="1">
    <citation type="submission" date="2024-07" db="EMBL/GenBank/DDBJ databases">
        <authorList>
            <person name="fu j."/>
        </authorList>
    </citation>
    <scope>NUCLEOTIDE SEQUENCE</scope>
    <source>
        <strain evidence="3">P10A9</strain>
    </source>
</reference>
<dbReference type="EMBL" id="CP163302">
    <property type="protein sequence ID" value="XDP43754.1"/>
    <property type="molecule type" value="Genomic_DNA"/>
</dbReference>
<accession>A0AB39L052</accession>
<dbReference type="AlphaFoldDB" id="A0AB39L052"/>
<feature type="transmembrane region" description="Helical" evidence="2">
    <location>
        <begin position="26"/>
        <end position="46"/>
    </location>
</feature>
<evidence type="ECO:0000256" key="1">
    <source>
        <dbReference type="SAM" id="MobiDB-lite"/>
    </source>
</evidence>
<proteinExistence type="predicted"/>
<protein>
    <submittedName>
        <fullName evidence="3">Uncharacterized protein</fullName>
    </submittedName>
</protein>
<sequence>MLASLISAAVTVSGEAAGQEAPAPLIAPPFVIGGAMFVIFVILLFVTASYTNLGRRHEAVDEHADPHRQHPNKHDRGQGH</sequence>
<evidence type="ECO:0000313" key="3">
    <source>
        <dbReference type="EMBL" id="XDP43754.1"/>
    </source>
</evidence>
<gene>
    <name evidence="3" type="ORF">AB5L97_10535</name>
</gene>
<keyword evidence="2" id="KW-1133">Transmembrane helix</keyword>
<name>A0AB39L052_9MICC</name>
<organism evidence="3">
    <name type="scientific">Sinomonas puerhi</name>
    <dbReference type="NCBI Taxonomy" id="3238584"/>
    <lineage>
        <taxon>Bacteria</taxon>
        <taxon>Bacillati</taxon>
        <taxon>Actinomycetota</taxon>
        <taxon>Actinomycetes</taxon>
        <taxon>Micrococcales</taxon>
        <taxon>Micrococcaceae</taxon>
        <taxon>Sinomonas</taxon>
    </lineage>
</organism>
<feature type="region of interest" description="Disordered" evidence="1">
    <location>
        <begin position="59"/>
        <end position="80"/>
    </location>
</feature>
<dbReference type="KEGG" id="spue:AB5L97_10535"/>
<dbReference type="RefSeq" id="WP_307959153.1">
    <property type="nucleotide sequence ID" value="NZ_CP163302.1"/>
</dbReference>
<evidence type="ECO:0000256" key="2">
    <source>
        <dbReference type="SAM" id="Phobius"/>
    </source>
</evidence>
<keyword evidence="2" id="KW-0472">Membrane</keyword>
<keyword evidence="2" id="KW-0812">Transmembrane</keyword>